<sequence>MAGLYPEVTHHTARLNGLKQHYVTAGDGPPVYLLHGFPETWFGWRKQIPVLAQRYTVVAPDLRGYGLSDKPAVGYDKRTMANDVVALMDHLGHQTIALVGHDRGARVSTRFAKDHRGRVDRLVILDNVPTRVLSSTFDLDRARAGYWIFPFMGVPDLPEKLIGSGNEEAFLTHLFRTWSYNPQMLSADEVEVYVKNYQQPGTLRGSFADYRAMAEDTAQDIEDENVLIDCPVLTMWGAESDVVGRAYDVAEVWRGMAKNVTTIPIPECGHLCQEERPDFVNAELLKFLASWNGS</sequence>
<gene>
    <name evidence="3" type="ORF">MMF94_31615</name>
</gene>
<reference evidence="3 4" key="1">
    <citation type="submission" date="2022-03" db="EMBL/GenBank/DDBJ databases">
        <title>Pseudonocardia alaer sp. nov., a novel actinomycete isolated from reed forest soil.</title>
        <authorList>
            <person name="Wang L."/>
        </authorList>
    </citation>
    <scope>NUCLEOTIDE SEQUENCE [LARGE SCALE GENOMIC DNA]</scope>
    <source>
        <strain evidence="3 4">Y-16303</strain>
    </source>
</reference>
<keyword evidence="4" id="KW-1185">Reference proteome</keyword>
<feature type="domain" description="AB hydrolase-1" evidence="2">
    <location>
        <begin position="29"/>
        <end position="277"/>
    </location>
</feature>
<comment type="caution">
    <text evidence="3">The sequence shown here is derived from an EMBL/GenBank/DDBJ whole genome shotgun (WGS) entry which is preliminary data.</text>
</comment>
<dbReference type="EMBL" id="JAKXMK010000031">
    <property type="protein sequence ID" value="MCH6170272.1"/>
    <property type="molecule type" value="Genomic_DNA"/>
</dbReference>
<dbReference type="InterPro" id="IPR029058">
    <property type="entry name" value="AB_hydrolase_fold"/>
</dbReference>
<dbReference type="Pfam" id="PF00561">
    <property type="entry name" value="Abhydrolase_1"/>
    <property type="match status" value="1"/>
</dbReference>
<organism evidence="3 4">
    <name type="scientific">Pseudonocardia alaniniphila</name>
    <dbReference type="NCBI Taxonomy" id="75291"/>
    <lineage>
        <taxon>Bacteria</taxon>
        <taxon>Bacillati</taxon>
        <taxon>Actinomycetota</taxon>
        <taxon>Actinomycetes</taxon>
        <taxon>Pseudonocardiales</taxon>
        <taxon>Pseudonocardiaceae</taxon>
        <taxon>Pseudonocardia</taxon>
    </lineage>
</organism>
<evidence type="ECO:0000313" key="4">
    <source>
        <dbReference type="Proteomes" id="UP001299970"/>
    </source>
</evidence>
<dbReference type="InterPro" id="IPR000073">
    <property type="entry name" value="AB_hydrolase_1"/>
</dbReference>
<evidence type="ECO:0000256" key="1">
    <source>
        <dbReference type="ARBA" id="ARBA00022801"/>
    </source>
</evidence>
<name>A0ABS9TP11_9PSEU</name>
<dbReference type="GO" id="GO:0016787">
    <property type="term" value="F:hydrolase activity"/>
    <property type="evidence" value="ECO:0007669"/>
    <property type="project" value="UniProtKB-KW"/>
</dbReference>
<proteinExistence type="predicted"/>
<dbReference type="PANTHER" id="PTHR43329">
    <property type="entry name" value="EPOXIDE HYDROLASE"/>
    <property type="match status" value="1"/>
</dbReference>
<evidence type="ECO:0000259" key="2">
    <source>
        <dbReference type="Pfam" id="PF00561"/>
    </source>
</evidence>
<accession>A0ABS9TP11</accession>
<dbReference type="PRINTS" id="PR00412">
    <property type="entry name" value="EPOXHYDRLASE"/>
</dbReference>
<protein>
    <submittedName>
        <fullName evidence="3">Alpha/beta hydrolase</fullName>
    </submittedName>
</protein>
<dbReference type="SUPFAM" id="SSF53474">
    <property type="entry name" value="alpha/beta-Hydrolases"/>
    <property type="match status" value="1"/>
</dbReference>
<evidence type="ECO:0000313" key="3">
    <source>
        <dbReference type="EMBL" id="MCH6170272.1"/>
    </source>
</evidence>
<dbReference type="InterPro" id="IPR000639">
    <property type="entry name" value="Epox_hydrolase-like"/>
</dbReference>
<dbReference type="Proteomes" id="UP001299970">
    <property type="component" value="Unassembled WGS sequence"/>
</dbReference>
<keyword evidence="1 3" id="KW-0378">Hydrolase</keyword>
<dbReference type="PRINTS" id="PR00111">
    <property type="entry name" value="ABHYDROLASE"/>
</dbReference>
<dbReference type="RefSeq" id="WP_241041078.1">
    <property type="nucleotide sequence ID" value="NZ_BAAAJF010000063.1"/>
</dbReference>
<dbReference type="Gene3D" id="3.40.50.1820">
    <property type="entry name" value="alpha/beta hydrolase"/>
    <property type="match status" value="1"/>
</dbReference>